<dbReference type="Pfam" id="PF13439">
    <property type="entry name" value="Glyco_transf_4"/>
    <property type="match status" value="1"/>
</dbReference>
<dbReference type="Proteomes" id="UP001155010">
    <property type="component" value="Unassembled WGS sequence"/>
</dbReference>
<dbReference type="Gene3D" id="3.40.50.2000">
    <property type="entry name" value="Glycogen Phosphorylase B"/>
    <property type="match status" value="2"/>
</dbReference>
<sequence length="423" mass="47757">MSDEHSVRLVIPTERFWPEYTGWVKQTLKLARSSGEQLEFFSVSRPPKKSTESEASQGNLPSNVQIRRRGPSLENDNLLWKIAYVLLAAGFIVRNRQAFDVLYLPYVFFPGFVFILLGVLIGLPVAIRISGQEVAPNRSLPARLRFWSLQFVDAVAVLNKTDRQRVRELGVDDERIWFIPNGVDVKQFSPPTSASVTVDESRCKGGGNTQEETLTTERETLCKEDSRMVIGFAGIICRRKGVRELLDAYDRIRALDDISQPVLLLAGPLEEVEEVDSSFVRETVRVAREYGDDVQLLGNVDNMVRFYRSLDLFVLPSYREGMPNVLLEAMSSGLPCVATDIPGVREVISSSENGMLVPRQDAQQLANTLTDLLRDDKQRQSLGRDARKTIVDTFSLDAMARQYKDLFASLVKEGDYRNPAYRI</sequence>
<proteinExistence type="predicted"/>
<dbReference type="AlphaFoldDB" id="A0A9X2U6Y6"/>
<feature type="region of interest" description="Disordered" evidence="1">
    <location>
        <begin position="41"/>
        <end position="67"/>
    </location>
</feature>
<dbReference type="PANTHER" id="PTHR12526:SF630">
    <property type="entry name" value="GLYCOSYLTRANSFERASE"/>
    <property type="match status" value="1"/>
</dbReference>
<keyword evidence="2" id="KW-0812">Transmembrane</keyword>
<feature type="domain" description="Glycosyltransferase subfamily 4-like N-terminal" evidence="3">
    <location>
        <begin position="39"/>
        <end position="186"/>
    </location>
</feature>
<evidence type="ECO:0000256" key="2">
    <source>
        <dbReference type="SAM" id="Phobius"/>
    </source>
</evidence>
<feature type="transmembrane region" description="Helical" evidence="2">
    <location>
        <begin position="106"/>
        <end position="127"/>
    </location>
</feature>
<reference evidence="4" key="1">
    <citation type="submission" date="2022-08" db="EMBL/GenBank/DDBJ databases">
        <title>Genomic Encyclopedia of Type Strains, Phase V (KMG-V): Genome sequencing to study the core and pangenomes of soil and plant-associated prokaryotes.</title>
        <authorList>
            <person name="Whitman W."/>
        </authorList>
    </citation>
    <scope>NUCLEOTIDE SEQUENCE</scope>
    <source>
        <strain evidence="4">SP2017</strain>
    </source>
</reference>
<keyword evidence="2" id="KW-0472">Membrane</keyword>
<dbReference type="InterPro" id="IPR028098">
    <property type="entry name" value="Glyco_trans_4-like_N"/>
</dbReference>
<evidence type="ECO:0000313" key="4">
    <source>
        <dbReference type="EMBL" id="MCS3950921.1"/>
    </source>
</evidence>
<accession>A0A9X2U6Y6</accession>
<organism evidence="4 5">
    <name type="scientific">Salinibacter ruber</name>
    <dbReference type="NCBI Taxonomy" id="146919"/>
    <lineage>
        <taxon>Bacteria</taxon>
        <taxon>Pseudomonadati</taxon>
        <taxon>Rhodothermota</taxon>
        <taxon>Rhodothermia</taxon>
        <taxon>Rhodothermales</taxon>
        <taxon>Salinibacteraceae</taxon>
        <taxon>Salinibacter</taxon>
    </lineage>
</organism>
<dbReference type="SUPFAM" id="SSF53756">
    <property type="entry name" value="UDP-Glycosyltransferase/glycogen phosphorylase"/>
    <property type="match status" value="1"/>
</dbReference>
<name>A0A9X2U6Y6_9BACT</name>
<feature type="compositionally biased region" description="Polar residues" evidence="1">
    <location>
        <begin position="53"/>
        <end position="65"/>
    </location>
</feature>
<dbReference type="GO" id="GO:0016757">
    <property type="term" value="F:glycosyltransferase activity"/>
    <property type="evidence" value="ECO:0007669"/>
    <property type="project" value="UniProtKB-ARBA"/>
</dbReference>
<evidence type="ECO:0000313" key="5">
    <source>
        <dbReference type="Proteomes" id="UP001155010"/>
    </source>
</evidence>
<gene>
    <name evidence="4" type="ORF">GGP83_000862</name>
</gene>
<dbReference type="CDD" id="cd03801">
    <property type="entry name" value="GT4_PimA-like"/>
    <property type="match status" value="1"/>
</dbReference>
<protein>
    <submittedName>
        <fullName evidence="4">Glycosyltransferase involved in cell wall biosynthesis</fullName>
    </submittedName>
</protein>
<comment type="caution">
    <text evidence="4">The sequence shown here is derived from an EMBL/GenBank/DDBJ whole genome shotgun (WGS) entry which is preliminary data.</text>
</comment>
<dbReference type="RefSeq" id="WP_259081522.1">
    <property type="nucleotide sequence ID" value="NZ_JANUBB010000003.1"/>
</dbReference>
<dbReference type="Pfam" id="PF13692">
    <property type="entry name" value="Glyco_trans_1_4"/>
    <property type="match status" value="1"/>
</dbReference>
<keyword evidence="2" id="KW-1133">Transmembrane helix</keyword>
<evidence type="ECO:0000259" key="3">
    <source>
        <dbReference type="Pfam" id="PF13439"/>
    </source>
</evidence>
<evidence type="ECO:0000256" key="1">
    <source>
        <dbReference type="SAM" id="MobiDB-lite"/>
    </source>
</evidence>
<dbReference type="EMBL" id="JANUBB010000003">
    <property type="protein sequence ID" value="MCS3950921.1"/>
    <property type="molecule type" value="Genomic_DNA"/>
</dbReference>
<dbReference type="PANTHER" id="PTHR12526">
    <property type="entry name" value="GLYCOSYLTRANSFERASE"/>
    <property type="match status" value="1"/>
</dbReference>